<proteinExistence type="predicted"/>
<protein>
    <submittedName>
        <fullName evidence="1">Uncharacterized protein</fullName>
    </submittedName>
</protein>
<dbReference type="EMBL" id="LXQA011401126">
    <property type="protein sequence ID" value="MCI95945.1"/>
    <property type="molecule type" value="Genomic_DNA"/>
</dbReference>
<reference evidence="1 2" key="1">
    <citation type="journal article" date="2018" name="Front. Plant Sci.">
        <title>Red Clover (Trifolium pratense) and Zigzag Clover (T. medium) - A Picture of Genomic Similarities and Differences.</title>
        <authorList>
            <person name="Dluhosova J."/>
            <person name="Istvanek J."/>
            <person name="Nedelnik J."/>
            <person name="Repkova J."/>
        </authorList>
    </citation>
    <scope>NUCLEOTIDE SEQUENCE [LARGE SCALE GENOMIC DNA]</scope>
    <source>
        <strain evidence="2">cv. 10/8</strain>
        <tissue evidence="1">Leaf</tissue>
    </source>
</reference>
<dbReference type="AlphaFoldDB" id="A0A392WAR6"/>
<accession>A0A392WAR6</accession>
<keyword evidence="2" id="KW-1185">Reference proteome</keyword>
<sequence length="35" mass="4210">MVQRLNTFQSLAYRNQYSSLRQAIEAYNPYFPPEL</sequence>
<evidence type="ECO:0000313" key="2">
    <source>
        <dbReference type="Proteomes" id="UP000265520"/>
    </source>
</evidence>
<comment type="caution">
    <text evidence="1">The sequence shown here is derived from an EMBL/GenBank/DDBJ whole genome shotgun (WGS) entry which is preliminary data.</text>
</comment>
<feature type="non-terminal residue" evidence="1">
    <location>
        <position position="35"/>
    </location>
</feature>
<name>A0A392WAR6_9FABA</name>
<dbReference type="Proteomes" id="UP000265520">
    <property type="component" value="Unassembled WGS sequence"/>
</dbReference>
<evidence type="ECO:0000313" key="1">
    <source>
        <dbReference type="EMBL" id="MCI95945.1"/>
    </source>
</evidence>
<organism evidence="1 2">
    <name type="scientific">Trifolium medium</name>
    <dbReference type="NCBI Taxonomy" id="97028"/>
    <lineage>
        <taxon>Eukaryota</taxon>
        <taxon>Viridiplantae</taxon>
        <taxon>Streptophyta</taxon>
        <taxon>Embryophyta</taxon>
        <taxon>Tracheophyta</taxon>
        <taxon>Spermatophyta</taxon>
        <taxon>Magnoliopsida</taxon>
        <taxon>eudicotyledons</taxon>
        <taxon>Gunneridae</taxon>
        <taxon>Pentapetalae</taxon>
        <taxon>rosids</taxon>
        <taxon>fabids</taxon>
        <taxon>Fabales</taxon>
        <taxon>Fabaceae</taxon>
        <taxon>Papilionoideae</taxon>
        <taxon>50 kb inversion clade</taxon>
        <taxon>NPAAA clade</taxon>
        <taxon>Hologalegina</taxon>
        <taxon>IRL clade</taxon>
        <taxon>Trifolieae</taxon>
        <taxon>Trifolium</taxon>
    </lineage>
</organism>